<reference evidence="1" key="1">
    <citation type="submission" date="2018-05" db="EMBL/GenBank/DDBJ databases">
        <authorList>
            <person name="Lanie J.A."/>
            <person name="Ng W.-L."/>
            <person name="Kazmierczak K.M."/>
            <person name="Andrzejewski T.M."/>
            <person name="Davidsen T.M."/>
            <person name="Wayne K.J."/>
            <person name="Tettelin H."/>
            <person name="Glass J.I."/>
            <person name="Rusch D."/>
            <person name="Podicherti R."/>
            <person name="Tsui H.-C.T."/>
            <person name="Winkler M.E."/>
        </authorList>
    </citation>
    <scope>NUCLEOTIDE SEQUENCE</scope>
</reference>
<evidence type="ECO:0000313" key="1">
    <source>
        <dbReference type="EMBL" id="SVD71558.1"/>
    </source>
</evidence>
<proteinExistence type="predicted"/>
<gene>
    <name evidence="1" type="ORF">METZ01_LOCUS424412</name>
</gene>
<dbReference type="AlphaFoldDB" id="A0A382XMM8"/>
<protein>
    <submittedName>
        <fullName evidence="1">Uncharacterized protein</fullName>
    </submittedName>
</protein>
<accession>A0A382XMM8</accession>
<name>A0A382XMM8_9ZZZZ</name>
<sequence length="113" mass="12947">MIGFGDRDRGHGCTSVRVHIFIWAFCLEYDVVRCGQHGYPEREKPCMAAIVQHALEMLRPGRILMYTPLKSTRLVTGEPFEIGVVLTPEATFRSRVVPFLGHKPGNFQWHFEC</sequence>
<organism evidence="1">
    <name type="scientific">marine metagenome</name>
    <dbReference type="NCBI Taxonomy" id="408172"/>
    <lineage>
        <taxon>unclassified sequences</taxon>
        <taxon>metagenomes</taxon>
        <taxon>ecological metagenomes</taxon>
    </lineage>
</organism>
<feature type="non-terminal residue" evidence="1">
    <location>
        <position position="113"/>
    </location>
</feature>
<dbReference type="EMBL" id="UINC01168501">
    <property type="protein sequence ID" value="SVD71558.1"/>
    <property type="molecule type" value="Genomic_DNA"/>
</dbReference>